<gene>
    <name evidence="1" type="ORF">SDC9_193094</name>
</gene>
<proteinExistence type="predicted"/>
<evidence type="ECO:0000313" key="1">
    <source>
        <dbReference type="EMBL" id="MPN45527.1"/>
    </source>
</evidence>
<reference evidence="1" key="1">
    <citation type="submission" date="2019-08" db="EMBL/GenBank/DDBJ databases">
        <authorList>
            <person name="Kucharzyk K."/>
            <person name="Murdoch R.W."/>
            <person name="Higgins S."/>
            <person name="Loffler F."/>
        </authorList>
    </citation>
    <scope>NUCLEOTIDE SEQUENCE</scope>
</reference>
<protein>
    <submittedName>
        <fullName evidence="1">Uncharacterized protein</fullName>
    </submittedName>
</protein>
<dbReference type="AlphaFoldDB" id="A0A645I2K0"/>
<organism evidence="1">
    <name type="scientific">bioreactor metagenome</name>
    <dbReference type="NCBI Taxonomy" id="1076179"/>
    <lineage>
        <taxon>unclassified sequences</taxon>
        <taxon>metagenomes</taxon>
        <taxon>ecological metagenomes</taxon>
    </lineage>
</organism>
<dbReference type="EMBL" id="VSSQ01105507">
    <property type="protein sequence ID" value="MPN45527.1"/>
    <property type="molecule type" value="Genomic_DNA"/>
</dbReference>
<sequence length="79" mass="8983">MVVLGRIGESYDITAHGIELAYPSEQVIKGPNVFWEGAVIHRLYENRKTPAQYCISNHYLMVTCHCTSPRPSYTNTLQL</sequence>
<comment type="caution">
    <text evidence="1">The sequence shown here is derived from an EMBL/GenBank/DDBJ whole genome shotgun (WGS) entry which is preliminary data.</text>
</comment>
<accession>A0A645I2K0</accession>
<name>A0A645I2K0_9ZZZZ</name>